<sequence>MIANNTKEILHEIATDFGEKLTGLSALTGGDINEVFLIETNSGKFVVKLNDHKRFPGMFDAEKSGLEKLRETKAIDIPETFKTGISVSKSYLILEFKESASKTGNFWDLFGEQMAQLHLNTSEEFGYEKDNYIGSLPQYNETRTSAAEFYIEMRLQPQIEMAERKGFDLKIPASFYKNLEQLIPNEPASLVHGDLWNGNFITNSIGQPCLIDPAVAYAPREMDLGMMKLFGGFNESLFEVYMETYPLQGNWQERIPLWQLYYLLVHLNIFGAGYKSQVTSIIRKYS</sequence>
<proteinExistence type="inferred from homology"/>
<keyword evidence="2" id="KW-0808">Transferase</keyword>
<accession>A0ABU1EM55</accession>
<dbReference type="Pfam" id="PF03881">
    <property type="entry name" value="Fructosamin_kin"/>
    <property type="match status" value="1"/>
</dbReference>
<organism evidence="3 4">
    <name type="scientific">Christiangramia sediminicola</name>
    <dbReference type="NCBI Taxonomy" id="3073267"/>
    <lineage>
        <taxon>Bacteria</taxon>
        <taxon>Pseudomonadati</taxon>
        <taxon>Bacteroidota</taxon>
        <taxon>Flavobacteriia</taxon>
        <taxon>Flavobacteriales</taxon>
        <taxon>Flavobacteriaceae</taxon>
        <taxon>Christiangramia</taxon>
    </lineage>
</organism>
<dbReference type="RefSeq" id="WP_309560352.1">
    <property type="nucleotide sequence ID" value="NZ_JAVJIU010000001.1"/>
</dbReference>
<protein>
    <submittedName>
        <fullName evidence="3">Fructosamine kinase family protein</fullName>
    </submittedName>
</protein>
<name>A0ABU1EM55_9FLAO</name>
<dbReference type="InterPro" id="IPR011009">
    <property type="entry name" value="Kinase-like_dom_sf"/>
</dbReference>
<evidence type="ECO:0000256" key="1">
    <source>
        <dbReference type="ARBA" id="ARBA00009460"/>
    </source>
</evidence>
<dbReference type="InterPro" id="IPR016477">
    <property type="entry name" value="Fructo-/Ketosamine-3-kinase"/>
</dbReference>
<dbReference type="Proteomes" id="UP001257234">
    <property type="component" value="Unassembled WGS sequence"/>
</dbReference>
<gene>
    <name evidence="3" type="ORF">RE431_02365</name>
</gene>
<dbReference type="PANTHER" id="PTHR12149:SF8">
    <property type="entry name" value="PROTEIN-RIBULOSAMINE 3-KINASE"/>
    <property type="match status" value="1"/>
</dbReference>
<evidence type="ECO:0000313" key="3">
    <source>
        <dbReference type="EMBL" id="MDR5589465.1"/>
    </source>
</evidence>
<dbReference type="Gene3D" id="3.90.1200.10">
    <property type="match status" value="1"/>
</dbReference>
<reference evidence="4" key="1">
    <citation type="submission" date="2023-07" db="EMBL/GenBank/DDBJ databases">
        <title>Christiangramia sp. SM2212., a novel bacterium of the family Flavobacteriaceae isolated from the sea sediment.</title>
        <authorList>
            <person name="Wang J."/>
            <person name="Zhang X."/>
        </authorList>
    </citation>
    <scope>NUCLEOTIDE SEQUENCE [LARGE SCALE GENOMIC DNA]</scope>
    <source>
        <strain evidence="4">SM2212</strain>
    </source>
</reference>
<dbReference type="PANTHER" id="PTHR12149">
    <property type="entry name" value="FRUCTOSAMINE 3 KINASE-RELATED PROTEIN"/>
    <property type="match status" value="1"/>
</dbReference>
<dbReference type="Gene3D" id="3.30.200.20">
    <property type="entry name" value="Phosphorylase Kinase, domain 1"/>
    <property type="match status" value="1"/>
</dbReference>
<dbReference type="GO" id="GO:0016301">
    <property type="term" value="F:kinase activity"/>
    <property type="evidence" value="ECO:0007669"/>
    <property type="project" value="UniProtKB-KW"/>
</dbReference>
<keyword evidence="4" id="KW-1185">Reference proteome</keyword>
<evidence type="ECO:0000256" key="2">
    <source>
        <dbReference type="PIRNR" id="PIRNR006221"/>
    </source>
</evidence>
<dbReference type="PIRSF" id="PIRSF006221">
    <property type="entry name" value="Ketosamine-3-kinase"/>
    <property type="match status" value="1"/>
</dbReference>
<comment type="caution">
    <text evidence="3">The sequence shown here is derived from an EMBL/GenBank/DDBJ whole genome shotgun (WGS) entry which is preliminary data.</text>
</comment>
<dbReference type="EMBL" id="JAVJIU010000001">
    <property type="protein sequence ID" value="MDR5589465.1"/>
    <property type="molecule type" value="Genomic_DNA"/>
</dbReference>
<keyword evidence="2 3" id="KW-0418">Kinase</keyword>
<evidence type="ECO:0000313" key="4">
    <source>
        <dbReference type="Proteomes" id="UP001257234"/>
    </source>
</evidence>
<dbReference type="SUPFAM" id="SSF56112">
    <property type="entry name" value="Protein kinase-like (PK-like)"/>
    <property type="match status" value="1"/>
</dbReference>
<comment type="similarity">
    <text evidence="1 2">Belongs to the fructosamine kinase family.</text>
</comment>